<keyword evidence="7" id="KW-0378">Hydrolase</keyword>
<dbReference type="PANTHER" id="PTHR33478:SF1">
    <property type="entry name" value="EXTRACELLULAR METALLOPROTEINASE MEP"/>
    <property type="match status" value="1"/>
</dbReference>
<organism evidence="13 14">
    <name type="scientific">Virgisporangium aliadipatigenens</name>
    <dbReference type="NCBI Taxonomy" id="741659"/>
    <lineage>
        <taxon>Bacteria</taxon>
        <taxon>Bacillati</taxon>
        <taxon>Actinomycetota</taxon>
        <taxon>Actinomycetes</taxon>
        <taxon>Micromonosporales</taxon>
        <taxon>Micromonosporaceae</taxon>
        <taxon>Virgisporangium</taxon>
    </lineage>
</organism>
<evidence type="ECO:0000256" key="6">
    <source>
        <dbReference type="ARBA" id="ARBA00022723"/>
    </source>
</evidence>
<dbReference type="GO" id="GO:0008270">
    <property type="term" value="F:zinc ion binding"/>
    <property type="evidence" value="ECO:0007669"/>
    <property type="project" value="InterPro"/>
</dbReference>
<feature type="compositionally biased region" description="Polar residues" evidence="11">
    <location>
        <begin position="402"/>
        <end position="428"/>
    </location>
</feature>
<evidence type="ECO:0000256" key="5">
    <source>
        <dbReference type="ARBA" id="ARBA00022670"/>
    </source>
</evidence>
<evidence type="ECO:0000256" key="11">
    <source>
        <dbReference type="SAM" id="MobiDB-lite"/>
    </source>
</evidence>
<comment type="subcellular location">
    <subcellularLocation>
        <location evidence="2">Secreted</location>
    </subcellularLocation>
</comment>
<feature type="region of interest" description="Disordered" evidence="11">
    <location>
        <begin position="1"/>
        <end position="29"/>
    </location>
</feature>
<keyword evidence="14" id="KW-1185">Reference proteome</keyword>
<dbReference type="InterPro" id="IPR050371">
    <property type="entry name" value="Fungal_virulence_M36"/>
</dbReference>
<evidence type="ECO:0000313" key="14">
    <source>
        <dbReference type="Proteomes" id="UP000619260"/>
    </source>
</evidence>
<evidence type="ECO:0000256" key="8">
    <source>
        <dbReference type="ARBA" id="ARBA00022833"/>
    </source>
</evidence>
<dbReference type="Pfam" id="PF03413">
    <property type="entry name" value="PepSY"/>
    <property type="match status" value="1"/>
</dbReference>
<dbReference type="Pfam" id="PF02128">
    <property type="entry name" value="Peptidase_M36"/>
    <property type="match status" value="1"/>
</dbReference>
<dbReference type="Proteomes" id="UP000619260">
    <property type="component" value="Unassembled WGS sequence"/>
</dbReference>
<dbReference type="SUPFAM" id="SSF55486">
    <property type="entry name" value="Metalloproteases ('zincins'), catalytic domain"/>
    <property type="match status" value="1"/>
</dbReference>
<name>A0A8J4DP13_9ACTN</name>
<evidence type="ECO:0000256" key="1">
    <source>
        <dbReference type="ARBA" id="ARBA00001947"/>
    </source>
</evidence>
<dbReference type="GO" id="GO:0004222">
    <property type="term" value="F:metalloendopeptidase activity"/>
    <property type="evidence" value="ECO:0007669"/>
    <property type="project" value="InterPro"/>
</dbReference>
<dbReference type="GO" id="GO:0005615">
    <property type="term" value="C:extracellular space"/>
    <property type="evidence" value="ECO:0007669"/>
    <property type="project" value="InterPro"/>
</dbReference>
<dbReference type="Gene3D" id="3.10.170.10">
    <property type="match status" value="1"/>
</dbReference>
<proteinExistence type="inferred from homology"/>
<feature type="domain" description="PepSY" evidence="12">
    <location>
        <begin position="161"/>
        <end position="231"/>
    </location>
</feature>
<evidence type="ECO:0000256" key="10">
    <source>
        <dbReference type="ARBA" id="ARBA00023145"/>
    </source>
</evidence>
<dbReference type="Gene3D" id="1.10.390.10">
    <property type="entry name" value="Neutral Protease Domain 2"/>
    <property type="match status" value="1"/>
</dbReference>
<comment type="cofactor">
    <cofactor evidence="1">
        <name>Zn(2+)</name>
        <dbReference type="ChEBI" id="CHEBI:29105"/>
    </cofactor>
</comment>
<feature type="compositionally biased region" description="Low complexity" evidence="11">
    <location>
        <begin position="1"/>
        <end position="15"/>
    </location>
</feature>
<comment type="caution">
    <text evidence="13">The sequence shown here is derived from an EMBL/GenBank/DDBJ whole genome shotgun (WGS) entry which is preliminary data.</text>
</comment>
<evidence type="ECO:0000256" key="7">
    <source>
        <dbReference type="ARBA" id="ARBA00022801"/>
    </source>
</evidence>
<comment type="similarity">
    <text evidence="3">Belongs to the peptidase M36 family.</text>
</comment>
<dbReference type="AlphaFoldDB" id="A0A8J4DP13"/>
<dbReference type="PANTHER" id="PTHR33478">
    <property type="entry name" value="EXTRACELLULAR METALLOPROTEINASE MEP"/>
    <property type="match status" value="1"/>
</dbReference>
<dbReference type="GO" id="GO:0006508">
    <property type="term" value="P:proteolysis"/>
    <property type="evidence" value="ECO:0007669"/>
    <property type="project" value="UniProtKB-KW"/>
</dbReference>
<evidence type="ECO:0000256" key="4">
    <source>
        <dbReference type="ARBA" id="ARBA00022525"/>
    </source>
</evidence>
<evidence type="ECO:0000256" key="3">
    <source>
        <dbReference type="ARBA" id="ARBA00006006"/>
    </source>
</evidence>
<accession>A0A8J4DP13</accession>
<keyword evidence="4" id="KW-0964">Secreted</keyword>
<evidence type="ECO:0000259" key="12">
    <source>
        <dbReference type="Pfam" id="PF03413"/>
    </source>
</evidence>
<evidence type="ECO:0000256" key="2">
    <source>
        <dbReference type="ARBA" id="ARBA00004613"/>
    </source>
</evidence>
<dbReference type="EMBL" id="BOPF01000006">
    <property type="protein sequence ID" value="GIJ45039.1"/>
    <property type="molecule type" value="Genomic_DNA"/>
</dbReference>
<evidence type="ECO:0000256" key="9">
    <source>
        <dbReference type="ARBA" id="ARBA00023049"/>
    </source>
</evidence>
<keyword evidence="9" id="KW-0482">Metalloprotease</keyword>
<reference evidence="13" key="1">
    <citation type="submission" date="2021-01" db="EMBL/GenBank/DDBJ databases">
        <title>Whole genome shotgun sequence of Virgisporangium aliadipatigenens NBRC 105644.</title>
        <authorList>
            <person name="Komaki H."/>
            <person name="Tamura T."/>
        </authorList>
    </citation>
    <scope>NUCLEOTIDE SEQUENCE</scope>
    <source>
        <strain evidence="13">NBRC 105644</strain>
    </source>
</reference>
<keyword evidence="6" id="KW-0479">Metal-binding</keyword>
<feature type="region of interest" description="Disordered" evidence="11">
    <location>
        <begin position="388"/>
        <end position="428"/>
    </location>
</feature>
<dbReference type="InterPro" id="IPR001842">
    <property type="entry name" value="Peptidase_M36"/>
</dbReference>
<keyword evidence="8" id="KW-0862">Zinc</keyword>
<keyword evidence="10" id="KW-0865">Zymogen</keyword>
<sequence length="940" mass="99067">MAVLPGQQAVAQPGAPAEPPAAHDEHAARDRDYRVGTAAPDAARRGAATAGVRFNTLGSPVALGTGEALATGLPADPEAAARAYLVANRDLFGLDEAAVASMERLLVRPLGAATVVTLRQRFGDLPAGHDGLVTVLVGGGSVIRVTSSLSRDTRAPEPATIAAQQAVDAAVREAALPGGVRVDVPDVSVVAVPTPLAGPRTAYAVTLSSTDGDEPVSYTTYVDARTGEVLLREDQVDFDSDNPKWAVFPGTPPAALAPGVDPRVTWCHTAAAGCVRTVSDPATGKAWDVNIATGVPTNTTSGNSATNTVLWGGGSASFPATPSATRDYTYPFTDQWHQSKCDPTVYESATRNDADAAVANLFAMHNRMHDWAYVLGFTESAWNMQVVNPSGTGLGNDPEQGRAQSGARSGSRNNANQSTGRDGLPPTTNMYLWQPSAGGSYPPCVDGDYDMSVIGHEYTHAITNRMIAGPNTGIGSQQGGAMGESWGDLMAMEYMYEHGIKPVGDTPYVTGGYVTGNTQRGIRNYDASRSPLNYSDVGYDLVGVQVHADGEIWSATNHRIRDAFLKRYGKGDAALQERCAAGAVPVEQCPGNRRWVQLTFDSFLLQAGSQFSMLDMRDNVLAADRARFGGANQDILWNAFAESGMGRGATSGPNDGDPVPSFASDHARNGTITLKPFGDASDAVVKLYIGDYEARVTPIADTDPATATPDTFEIVPGVYTVTVAGAGFGHRKFPIVVVPGLKWTLPVYLPRNLASTAAGATWSGDGIHPEALGDDTEATNWASLDGVAGKKITADLAGDRPQLVSRVAVSTLLHPQIAGDPDNQPQNRFSALRSFKVYACNAKVADCTTDAGYRPVYTSPSDAFGTGKFRPAAPELTVKSFSFFPTFATHLRVEVASSQCTGNPLYAGEQDNDPNAATDCAANSQYRNHVRISEVEAFAF</sequence>
<evidence type="ECO:0000313" key="13">
    <source>
        <dbReference type="EMBL" id="GIJ45039.1"/>
    </source>
</evidence>
<dbReference type="InterPro" id="IPR025711">
    <property type="entry name" value="PepSY"/>
</dbReference>
<keyword evidence="5" id="KW-0645">Protease</keyword>
<dbReference type="InterPro" id="IPR027268">
    <property type="entry name" value="Peptidase_M4/M1_CTD_sf"/>
</dbReference>
<protein>
    <recommendedName>
        <fullName evidence="12">PepSY domain-containing protein</fullName>
    </recommendedName>
</protein>
<gene>
    <name evidence="13" type="ORF">Val02_19250</name>
</gene>